<accession>A0A2M9Y927</accession>
<organism evidence="1 2">
    <name type="scientific">Leptospira saintgironsiae</name>
    <dbReference type="NCBI Taxonomy" id="2023183"/>
    <lineage>
        <taxon>Bacteria</taxon>
        <taxon>Pseudomonadati</taxon>
        <taxon>Spirochaetota</taxon>
        <taxon>Spirochaetia</taxon>
        <taxon>Leptospirales</taxon>
        <taxon>Leptospiraceae</taxon>
        <taxon>Leptospira</taxon>
    </lineage>
</organism>
<name>A0A2M9Y927_9LEPT</name>
<dbReference type="AlphaFoldDB" id="A0A2M9Y927"/>
<reference evidence="1 2" key="1">
    <citation type="submission" date="2017-07" db="EMBL/GenBank/DDBJ databases">
        <title>Leptospira spp. isolated from tropical soils.</title>
        <authorList>
            <person name="Thibeaux R."/>
            <person name="Iraola G."/>
            <person name="Ferres I."/>
            <person name="Bierque E."/>
            <person name="Girault D."/>
            <person name="Soupe-Gilbert M.-E."/>
            <person name="Picardeau M."/>
            <person name="Goarant C."/>
        </authorList>
    </citation>
    <scope>NUCLEOTIDE SEQUENCE [LARGE SCALE GENOMIC DNA]</scope>
    <source>
        <strain evidence="1 2">FH4-C-A2</strain>
    </source>
</reference>
<dbReference type="OrthoDB" id="334401at2"/>
<dbReference type="EMBL" id="NPDR01000008">
    <property type="protein sequence ID" value="PJZ48060.1"/>
    <property type="molecule type" value="Genomic_DNA"/>
</dbReference>
<evidence type="ECO:0000313" key="2">
    <source>
        <dbReference type="Proteomes" id="UP000231926"/>
    </source>
</evidence>
<protein>
    <submittedName>
        <fullName evidence="1">DUF2804 domain-containing protein</fullName>
    </submittedName>
</protein>
<dbReference type="Proteomes" id="UP000231926">
    <property type="component" value="Unassembled WGS sequence"/>
</dbReference>
<comment type="caution">
    <text evidence="1">The sequence shown here is derived from an EMBL/GenBank/DDBJ whole genome shotgun (WGS) entry which is preliminary data.</text>
</comment>
<dbReference type="RefSeq" id="WP_100711368.1">
    <property type="nucleotide sequence ID" value="NZ_NPDR01000008.1"/>
</dbReference>
<proteinExistence type="predicted"/>
<keyword evidence="2" id="KW-1185">Reference proteome</keyword>
<gene>
    <name evidence="1" type="ORF">CH362_16185</name>
</gene>
<sequence>MKEHLGSILHPSTLEPLFGKYFGPVQIDNSKEYNAGLFSKFRSIDSVLVDILSEKIFLELRIYATKFKSGANLLLWNRETGNLQEISLLESGTSSFIHQGSFKNGYWSFTKSDKRFNFRLDENIRQGYTHSAIWEKNLNFQLDALAYTGDKNKGSWFTQISPSGKDWVFKNHSPDLRVEGQLSWNDLSVSLENGLLSYTVFKGYSSEAFPLENRIYLNVSAKKKIHLYLEDEILVWTNGEVSNLGNAVWSGNGKRKIVQDQNSKLELTLEPEIEASFSRPKNFGTEKFIKTLYTVSGWIKTKSKKEKVSDGIAILEKVQKT</sequence>
<evidence type="ECO:0000313" key="1">
    <source>
        <dbReference type="EMBL" id="PJZ48060.1"/>
    </source>
</evidence>